<dbReference type="Pfam" id="PF20399">
    <property type="entry name" value="PH_20"/>
    <property type="match status" value="1"/>
</dbReference>
<evidence type="ECO:0000256" key="2">
    <source>
        <dbReference type="SAM" id="MobiDB-lite"/>
    </source>
</evidence>
<sequence>MPSTAIEQPITSNTTVTTVTAPNESHHILSTKKIPILNNDKLMHNFNIQHSPNHKLQKHLHHNHNHTQNKNMQMDPRSPLSIQLPYKAHPTDVLVIRFQNWRRIIKSIIIYFNEVASIQDEIIRQQARLSNAVQFPSLNFNNNGMDLMDSDNEDDHFDEDSVRENLASNSIPLPNNDDLFLPVGNGSISDLPGILNNYHNNAAAHASKISKELRNNVIPRLTELKEDLLVKIKEIKSLHSDFKNNCSNEITKTSHELNKFNNSIKDIYNYSSTTSTSPSSTSLSSENSIKLDPYLTKFILDRQIERQLNEENYLFNAFQNLQSSASQLEKVIMQEIQSVLFRYASLLTAKANLIFNSLIKKLDETIINKDPEFEWNNFIERNDNLISNKIKKRSMDSILYKHQFNPMTYVIRSDFLERKSKFLKSYARGFFILTPNFLHEFKSNDRNNDLTPIMSIPLMELTVTEHSKKNSSTAENQNSNKFVIHSKNSSNSIINKGHNWILKADSYEVMMLWFHDIKKLTSYTDPFEKARYVKSLIKSRQLPTSSSSATLTTLNTNFKPNVMNVNDGKVSNSSSSNTILVNKPNEFASPALNIIPNNVITTRNSLDLPRNPRKSNELLRNSNENSRKSLDLPTTSRKSTDTLKSNKRLSNSSNSISSYSIAISRSNSRSINLSETTTKNSSTSNFNLNNNSNSHLPTPDYQDENQDEDEDEDDLAKNITAIYVSTARNE</sequence>
<evidence type="ECO:0000313" key="4">
    <source>
        <dbReference type="EMBL" id="CCH59413.1"/>
    </source>
</evidence>
<accession>I2GZ61</accession>
<dbReference type="GeneID" id="14493968"/>
<dbReference type="GO" id="GO:0072659">
    <property type="term" value="P:protein localization to plasma membrane"/>
    <property type="evidence" value="ECO:0007669"/>
    <property type="project" value="EnsemblFungi"/>
</dbReference>
<dbReference type="InterPro" id="IPR046869">
    <property type="entry name" value="SLM1/RGC1-like_PH"/>
</dbReference>
<dbReference type="InParanoid" id="I2GZ61"/>
<evidence type="ECO:0000259" key="3">
    <source>
        <dbReference type="PROSITE" id="PS50003"/>
    </source>
</evidence>
<dbReference type="SUPFAM" id="SSF50729">
    <property type="entry name" value="PH domain-like"/>
    <property type="match status" value="1"/>
</dbReference>
<dbReference type="PANTHER" id="PTHR31941:SF16">
    <property type="entry name" value="PHOSPHATIDYLINOSITOL 4,5-BISPHOSPHATE-BINDING PROTEIN SLM1-RELATED"/>
    <property type="match status" value="1"/>
</dbReference>
<dbReference type="GO" id="GO:0005886">
    <property type="term" value="C:plasma membrane"/>
    <property type="evidence" value="ECO:0007669"/>
    <property type="project" value="EnsemblFungi"/>
</dbReference>
<dbReference type="Pfam" id="PF20400">
    <property type="entry name" value="BAR_4"/>
    <property type="match status" value="1"/>
</dbReference>
<dbReference type="InterPro" id="IPR011993">
    <property type="entry name" value="PH-like_dom_sf"/>
</dbReference>
<dbReference type="GO" id="GO:0051017">
    <property type="term" value="P:actin filament bundle assembly"/>
    <property type="evidence" value="ECO:0007669"/>
    <property type="project" value="EnsemblFungi"/>
</dbReference>
<feature type="domain" description="PH" evidence="3">
    <location>
        <begin position="409"/>
        <end position="522"/>
    </location>
</feature>
<dbReference type="InterPro" id="IPR043453">
    <property type="entry name" value="Slm1_PH"/>
</dbReference>
<dbReference type="eggNOG" id="ENOG502QRAF">
    <property type="taxonomic scope" value="Eukaryota"/>
</dbReference>
<dbReference type="Gene3D" id="2.30.29.30">
    <property type="entry name" value="Pleckstrin-homology domain (PH domain)/Phosphotyrosine-binding domain (PTB)"/>
    <property type="match status" value="1"/>
</dbReference>
<dbReference type="InterPro" id="IPR046868">
    <property type="entry name" value="BAR_4"/>
</dbReference>
<dbReference type="GO" id="GO:0016197">
    <property type="term" value="P:endosomal transport"/>
    <property type="evidence" value="ECO:0007669"/>
    <property type="project" value="EnsemblFungi"/>
</dbReference>
<dbReference type="GO" id="GO:0070941">
    <property type="term" value="P:eisosome assembly"/>
    <property type="evidence" value="ECO:0007669"/>
    <property type="project" value="EnsemblFungi"/>
</dbReference>
<reference evidence="4 5" key="1">
    <citation type="journal article" date="2011" name="Proc. Natl. Acad. Sci. U.S.A.">
        <title>Evolutionary erosion of yeast sex chromosomes by mating-type switching accidents.</title>
        <authorList>
            <person name="Gordon J.L."/>
            <person name="Armisen D."/>
            <person name="Proux-Wera E."/>
            <person name="Oheigeartaigh S.S."/>
            <person name="Byrne K.P."/>
            <person name="Wolfe K.H."/>
        </authorList>
    </citation>
    <scope>NUCLEOTIDE SEQUENCE [LARGE SCALE GENOMIC DNA]</scope>
    <source>
        <strain evidence="5">ATCC 34711 / CBS 6284 / DSM 70876 / NBRC 10599 / NRRL Y-10934 / UCD 77-7</strain>
    </source>
</reference>
<dbReference type="GO" id="GO:0001558">
    <property type="term" value="P:regulation of cell growth"/>
    <property type="evidence" value="ECO:0007669"/>
    <property type="project" value="EnsemblFungi"/>
</dbReference>
<dbReference type="RefSeq" id="XP_004178932.1">
    <property type="nucleotide sequence ID" value="XM_004178884.1"/>
</dbReference>
<dbReference type="InterPro" id="IPR001849">
    <property type="entry name" value="PH_domain"/>
</dbReference>
<dbReference type="PROSITE" id="PS50003">
    <property type="entry name" value="PH_DOMAIN"/>
    <property type="match status" value="1"/>
</dbReference>
<dbReference type="STRING" id="1071380.I2GZ61"/>
<dbReference type="GO" id="GO:0030950">
    <property type="term" value="P:establishment or maintenance of actin cytoskeleton polarity"/>
    <property type="evidence" value="ECO:0007669"/>
    <property type="project" value="EnsemblFungi"/>
</dbReference>
<protein>
    <recommendedName>
        <fullName evidence="3">PH domain-containing protein</fullName>
    </recommendedName>
</protein>
<dbReference type="OMA" id="WYVLTCS"/>
<gene>
    <name evidence="4" type="primary">TBLA0B05870</name>
    <name evidence="4" type="ORF">TBLA_0B05870</name>
</gene>
<dbReference type="Proteomes" id="UP000002866">
    <property type="component" value="Chromosome 2"/>
</dbReference>
<dbReference type="SMART" id="SM00233">
    <property type="entry name" value="PH"/>
    <property type="match status" value="1"/>
</dbReference>
<keyword evidence="1" id="KW-0597">Phosphoprotein</keyword>
<feature type="region of interest" description="Disordered" evidence="2">
    <location>
        <begin position="672"/>
        <end position="713"/>
    </location>
</feature>
<dbReference type="PANTHER" id="PTHR31941">
    <property type="entry name" value="CYTOSKELETAL SIGNALING PROTEIN SLM1"/>
    <property type="match status" value="1"/>
</dbReference>
<dbReference type="GO" id="GO:0031929">
    <property type="term" value="P:TOR signaling"/>
    <property type="evidence" value="ECO:0007669"/>
    <property type="project" value="EnsemblFungi"/>
</dbReference>
<dbReference type="Gene3D" id="1.20.1270.60">
    <property type="entry name" value="Arfaptin homology (AH) domain/BAR domain"/>
    <property type="match status" value="1"/>
</dbReference>
<feature type="compositionally biased region" description="Acidic residues" evidence="2">
    <location>
        <begin position="701"/>
        <end position="713"/>
    </location>
</feature>
<keyword evidence="5" id="KW-1185">Reference proteome</keyword>
<dbReference type="HOGENOM" id="CLU_013663_2_0_1"/>
<dbReference type="EMBL" id="HE806317">
    <property type="protein sequence ID" value="CCH59413.1"/>
    <property type="molecule type" value="Genomic_DNA"/>
</dbReference>
<dbReference type="InterPro" id="IPR027267">
    <property type="entry name" value="AH/BAR_dom_sf"/>
</dbReference>
<name>I2GZ61_HENB6</name>
<feature type="region of interest" description="Disordered" evidence="2">
    <location>
        <begin position="603"/>
        <end position="655"/>
    </location>
</feature>
<evidence type="ECO:0000256" key="1">
    <source>
        <dbReference type="ARBA" id="ARBA00022553"/>
    </source>
</evidence>
<dbReference type="SUPFAM" id="SSF103657">
    <property type="entry name" value="BAR/IMD domain-like"/>
    <property type="match status" value="1"/>
</dbReference>
<dbReference type="CDD" id="cd13311">
    <property type="entry name" value="PH_Slm1"/>
    <property type="match status" value="1"/>
</dbReference>
<dbReference type="AlphaFoldDB" id="I2GZ61"/>
<evidence type="ECO:0000313" key="5">
    <source>
        <dbReference type="Proteomes" id="UP000002866"/>
    </source>
</evidence>
<proteinExistence type="predicted"/>
<feature type="compositionally biased region" description="Low complexity" evidence="2">
    <location>
        <begin position="672"/>
        <end position="694"/>
    </location>
</feature>
<organism evidence="4 5">
    <name type="scientific">Henningerozyma blattae (strain ATCC 34711 / CBS 6284 / DSM 70876 / NBRC 10599 / NRRL Y-10934 / UCD 77-7)</name>
    <name type="common">Yeast</name>
    <name type="synonym">Tetrapisispora blattae</name>
    <dbReference type="NCBI Taxonomy" id="1071380"/>
    <lineage>
        <taxon>Eukaryota</taxon>
        <taxon>Fungi</taxon>
        <taxon>Dikarya</taxon>
        <taxon>Ascomycota</taxon>
        <taxon>Saccharomycotina</taxon>
        <taxon>Saccharomycetes</taxon>
        <taxon>Saccharomycetales</taxon>
        <taxon>Saccharomycetaceae</taxon>
        <taxon>Henningerozyma</taxon>
    </lineage>
</organism>
<dbReference type="OrthoDB" id="5598057at2759"/>
<dbReference type="KEGG" id="tbl:TBLA_0B05870"/>
<dbReference type="FunFam" id="2.30.29.30:FF:000328">
    <property type="entry name" value="Phosphatidylinositol 4,5-bisphosphate-binding protein SLM1"/>
    <property type="match status" value="1"/>
</dbReference>